<dbReference type="EMBL" id="JBEPLU010000001">
    <property type="protein sequence ID" value="MET3525816.1"/>
    <property type="molecule type" value="Genomic_DNA"/>
</dbReference>
<evidence type="ECO:0000259" key="5">
    <source>
        <dbReference type="SMART" id="SM00563"/>
    </source>
</evidence>
<dbReference type="Proteomes" id="UP001549110">
    <property type="component" value="Unassembled WGS sequence"/>
</dbReference>
<dbReference type="SMART" id="SM00563">
    <property type="entry name" value="PlsC"/>
    <property type="match status" value="1"/>
</dbReference>
<comment type="caution">
    <text evidence="6">The sequence shown here is derived from an EMBL/GenBank/DDBJ whole genome shotgun (WGS) entry which is preliminary data.</text>
</comment>
<reference evidence="6 7" key="1">
    <citation type="submission" date="2024-06" db="EMBL/GenBank/DDBJ databases">
        <title>Genomic Encyclopedia of Type Strains, Phase IV (KMG-IV): sequencing the most valuable type-strain genomes for metagenomic binning, comparative biology and taxonomic classification.</title>
        <authorList>
            <person name="Goeker M."/>
        </authorList>
    </citation>
    <scope>NUCLEOTIDE SEQUENCE [LARGE SCALE GENOMIC DNA]</scope>
    <source>
        <strain evidence="6 7">DSM 17809</strain>
    </source>
</reference>
<accession>A0ABV2EGS4</accession>
<protein>
    <submittedName>
        <fullName evidence="6">1-acyl-sn-glycerol-3-phosphate acyltransferase</fullName>
        <ecNumber evidence="6">2.3.1.51</ecNumber>
    </submittedName>
</protein>
<gene>
    <name evidence="6" type="ORF">ABID41_000911</name>
</gene>
<evidence type="ECO:0000313" key="7">
    <source>
        <dbReference type="Proteomes" id="UP001549110"/>
    </source>
</evidence>
<keyword evidence="2 6" id="KW-0808">Transferase</keyword>
<dbReference type="CDD" id="cd07989">
    <property type="entry name" value="LPLAT_AGPAT-like"/>
    <property type="match status" value="1"/>
</dbReference>
<dbReference type="SUPFAM" id="SSF69593">
    <property type="entry name" value="Glycerol-3-phosphate (1)-acyltransferase"/>
    <property type="match status" value="1"/>
</dbReference>
<dbReference type="Pfam" id="PF01553">
    <property type="entry name" value="Acyltransferase"/>
    <property type="match status" value="1"/>
</dbReference>
<keyword evidence="4" id="KW-0472">Membrane</keyword>
<evidence type="ECO:0000313" key="6">
    <source>
        <dbReference type="EMBL" id="MET3525816.1"/>
    </source>
</evidence>
<feature type="transmembrane region" description="Helical" evidence="4">
    <location>
        <begin position="7"/>
        <end position="29"/>
    </location>
</feature>
<keyword evidence="3 6" id="KW-0012">Acyltransferase</keyword>
<keyword evidence="4" id="KW-1133">Transmembrane helix</keyword>
<dbReference type="PANTHER" id="PTHR10434:SF40">
    <property type="entry name" value="1-ACYL-SN-GLYCEROL-3-PHOSPHATE ACYLTRANSFERASE"/>
    <property type="match status" value="1"/>
</dbReference>
<keyword evidence="7" id="KW-1185">Reference proteome</keyword>
<dbReference type="PANTHER" id="PTHR10434">
    <property type="entry name" value="1-ACYL-SN-GLYCEROL-3-PHOSPHATE ACYLTRANSFERASE"/>
    <property type="match status" value="1"/>
</dbReference>
<dbReference type="InterPro" id="IPR002123">
    <property type="entry name" value="Plipid/glycerol_acylTrfase"/>
</dbReference>
<evidence type="ECO:0000256" key="1">
    <source>
        <dbReference type="ARBA" id="ARBA00005189"/>
    </source>
</evidence>
<dbReference type="PROSITE" id="PS51257">
    <property type="entry name" value="PROKAR_LIPOPROTEIN"/>
    <property type="match status" value="1"/>
</dbReference>
<evidence type="ECO:0000256" key="3">
    <source>
        <dbReference type="ARBA" id="ARBA00023315"/>
    </source>
</evidence>
<evidence type="ECO:0000256" key="4">
    <source>
        <dbReference type="SAM" id="Phobius"/>
    </source>
</evidence>
<feature type="domain" description="Phospholipid/glycerol acyltransferase" evidence="5">
    <location>
        <begin position="72"/>
        <end position="186"/>
    </location>
</feature>
<sequence>MIAVRSLVFVVLFYLWSAIVAVGCAPIILPGPRRWTSAMMSGWAKGIIWLLRVVCDIKVEVRGKQHIPQGASVLAPKHQCMFDVFAQLAWLPDACFVMKKELMWIPFFSWYAIKARMIVVDREGHSTALRKLVRDSQERFAQNRQVMIFPEGTRTAPGAPADYKPGIAALYRQIDVPVHPVATNSGVHWPRHGFLRRPGTIVFEYLEPIQPGLKRADFMRTLEDRIETASAKLLPL</sequence>
<dbReference type="RefSeq" id="WP_331927678.1">
    <property type="nucleotide sequence ID" value="NZ_JBEPLU010000001.1"/>
</dbReference>
<proteinExistence type="predicted"/>
<comment type="pathway">
    <text evidence="1">Lipid metabolism.</text>
</comment>
<organism evidence="6 7">
    <name type="scientific">Phenylobacterium koreense</name>
    <dbReference type="NCBI Taxonomy" id="266125"/>
    <lineage>
        <taxon>Bacteria</taxon>
        <taxon>Pseudomonadati</taxon>
        <taxon>Pseudomonadota</taxon>
        <taxon>Alphaproteobacteria</taxon>
        <taxon>Caulobacterales</taxon>
        <taxon>Caulobacteraceae</taxon>
        <taxon>Phenylobacterium</taxon>
    </lineage>
</organism>
<dbReference type="EC" id="2.3.1.51" evidence="6"/>
<dbReference type="GO" id="GO:0003841">
    <property type="term" value="F:1-acylglycerol-3-phosphate O-acyltransferase activity"/>
    <property type="evidence" value="ECO:0007669"/>
    <property type="project" value="UniProtKB-EC"/>
</dbReference>
<keyword evidence="4" id="KW-0812">Transmembrane</keyword>
<name>A0ABV2EGS4_9CAUL</name>
<evidence type="ECO:0000256" key="2">
    <source>
        <dbReference type="ARBA" id="ARBA00022679"/>
    </source>
</evidence>